<feature type="transmembrane region" description="Helical" evidence="1">
    <location>
        <begin position="77"/>
        <end position="96"/>
    </location>
</feature>
<evidence type="ECO:0000256" key="1">
    <source>
        <dbReference type="SAM" id="Phobius"/>
    </source>
</evidence>
<reference evidence="2 3" key="1">
    <citation type="submission" date="2020-08" db="EMBL/GenBank/DDBJ databases">
        <title>Cohnella phylogeny.</title>
        <authorList>
            <person name="Dunlap C."/>
        </authorList>
    </citation>
    <scope>NUCLEOTIDE SEQUENCE [LARGE SCALE GENOMIC DNA]</scope>
    <source>
        <strain evidence="2 3">DSM 28246</strain>
    </source>
</reference>
<dbReference type="AlphaFoldDB" id="A0A7X0VJJ7"/>
<gene>
    <name evidence="2" type="ORF">H7C19_33825</name>
</gene>
<keyword evidence="3" id="KW-1185">Reference proteome</keyword>
<evidence type="ECO:0000313" key="3">
    <source>
        <dbReference type="Proteomes" id="UP000547209"/>
    </source>
</evidence>
<dbReference type="Proteomes" id="UP000547209">
    <property type="component" value="Unassembled WGS sequence"/>
</dbReference>
<evidence type="ECO:0000313" key="2">
    <source>
        <dbReference type="EMBL" id="MBB6675653.1"/>
    </source>
</evidence>
<feature type="transmembrane region" description="Helical" evidence="1">
    <location>
        <begin position="121"/>
        <end position="149"/>
    </location>
</feature>
<protein>
    <submittedName>
        <fullName evidence="2">Uncharacterized protein</fullName>
    </submittedName>
</protein>
<keyword evidence="1" id="KW-1133">Transmembrane helix</keyword>
<dbReference type="EMBL" id="JACJVP010000089">
    <property type="protein sequence ID" value="MBB6675653.1"/>
    <property type="molecule type" value="Genomic_DNA"/>
</dbReference>
<dbReference type="RefSeq" id="WP_185673498.1">
    <property type="nucleotide sequence ID" value="NZ_JACJVP010000089.1"/>
</dbReference>
<sequence length="170" mass="18898">MTGFRPMFWGMLFLLDFRINGWDLLPDAVGYGLLYGGLSALSAKSTSFSSGSKLALILMLISLPDLNQSWLGGSPFYFAYQLILIGLHLCMIYSITKGIQELAIIQDRTDLYDAAQSRWRLFLAGCCLTVLMMTGLIAAAPILILVWIFSLITYVLMMELLSRCGSVFVD</sequence>
<comment type="caution">
    <text evidence="2">The sequence shown here is derived from an EMBL/GenBank/DDBJ whole genome shotgun (WGS) entry which is preliminary data.</text>
</comment>
<proteinExistence type="predicted"/>
<organism evidence="2 3">
    <name type="scientific">Cohnella nanjingensis</name>
    <dbReference type="NCBI Taxonomy" id="1387779"/>
    <lineage>
        <taxon>Bacteria</taxon>
        <taxon>Bacillati</taxon>
        <taxon>Bacillota</taxon>
        <taxon>Bacilli</taxon>
        <taxon>Bacillales</taxon>
        <taxon>Paenibacillaceae</taxon>
        <taxon>Cohnella</taxon>
    </lineage>
</organism>
<keyword evidence="1" id="KW-0472">Membrane</keyword>
<keyword evidence="1" id="KW-0812">Transmembrane</keyword>
<name>A0A7X0VJJ7_9BACL</name>
<accession>A0A7X0VJJ7</accession>